<accession>A0ACB5TEG2</accession>
<reference evidence="1" key="1">
    <citation type="submission" date="2023-04" db="EMBL/GenBank/DDBJ databases">
        <title>Candida boidinii NBRC 1967.</title>
        <authorList>
            <person name="Ichikawa N."/>
            <person name="Sato H."/>
            <person name="Tonouchi N."/>
        </authorList>
    </citation>
    <scope>NUCLEOTIDE SEQUENCE</scope>
    <source>
        <strain evidence="1">NBRC 1967</strain>
    </source>
</reference>
<keyword evidence="2" id="KW-1185">Reference proteome</keyword>
<sequence>MSLEIAEPLTPTEKHYSSLSKLEEFCKGLAKLLLNIKDESQFAVLKNEESRDIFDTYIYDSSQSGIYLIRSETKLEDELQNDEIMIKDTTREQDEESQHAKFELRISKDLSNVIDTDTVISIIKKNGLLRDDVSFEDQLIISILPSNSKNEAFQNIKSLINLSIKPYFNAITFSSSNNTNNNMNSGSSISNNNTNNDNYNIGDQLPLKVTKRKLNELSLSLEQLQQTIQIPNLSLFIDSEIHNILSHYLNENSNGRELEEIELQSDLLSDSKFLNNLQLIVSKWLKECQNVSKLQHSPSDGTSLDEVNFWISKEKALISIQNQLKDKEIRLILDILIKAKRFYATTTFNEDIGLKESLNESVHYNQLLKDLPINDLFHYDDDLIKLKISINSIYTYLQKKLRLTNYSTDRSIELIETVSNDIINKIIIILKNLKILNLNFKNFKLIIKKVLNLSNLIEDHLRNLNLILRELLRKNSEKFLIIKFKTLNKQLIERINLIFEFRLNYFEFKNNLINLNLKHNEFFNNKLILEFLNALESNYNNFTKINILELSNDENTNNNNLQNWLNNENNFNENLNIIENKIINILRSMLLNSKTSNQMFKIFHDFKFLLSRSKIKHSIQEFQSQLLNILLNNFTNLKIQVNKNLNLINSLLSIKKNFTNITNKVLIISNLKNQFNYIISGLKLILGENYKNFIQGQNLENDINSLNVKLDINLIFENWLKSLKSNENSKLLKLNYLKDSILKINKSNDLKNYNININFDDEFIDFLNEIKNLKKLNFQIPSFFLTISKNIESIYPYIIILNENIYLINSMISNLNNIGEFQTLISFKIDSIFENLKFLQKSNWDSLLKSINLKNSIDSSANSNKLNNDLSILIQIDELTKDSEDLIRKFEYLSDCKKNIMKLFDNLNTCKYYFDNFANIISNLNNQINNIYLQGFNEKDVKLIINKINSIIAIIISERCNSELKNWNFKLLSDSPTNSSLQNIQYHHKLTIIKGKFLISPPIESTKVVLLNSANEIMNVCLNQTKLYIESEILIDNNLNNDITKLDPTFGSMVIDNISDDFNNCLESTNKLIEEINTYSNNWQELMMVWNLNENDIESYLGNNLNRWLSILKDSEETRDKYDTVETSIRFGSIVIDFVQAQNRLNNQFDGWQSFLTKRISELLFDESKSVHSFLKNSRKSLESIDININDVENTVKLINIVYNIKDNNLKLENFKSNLNDLEMAQNLLVNKLFRFPSNWIYFEQISSDLLSLNELLEKRVKYIDNNISSISKNLKFSLTKVSNNLNILKTDWNNEKPIGDSNGLINSVEALRNIDIFLNKLNNLITQREDLNKTFQYLNIPIDSNLNNSFNGINEFLNEINDLKSVWSSISVLSDTLNNLNDLKWTEVKPIDLKKLLDDLLQKSRDMPTKVRQYITFIQIQNSIKKLIKSIPIITSLKNESLSERHWNELFSQIKFSQDKIVSINDLKFGSVLSLDLSENSNFIKKIIQKAQGEKNIELKINSIESIWDTLSFELFYYDENASKYRLVKNWDEIFQKVNDDLNTLSLIQNSPYYLIFNKRVSQLLEKLDKIHILLDTWIDVQRIWVYLNGVFNKNEDIRSLLPIENSRFNNITSELFSQFKKCYKTMLVIDILYINDFQETLEKSLEILQKIRKALLGYLEKQRELWPRYYFLGNEDLLEMIGNANDFNIISKHIKKLFQNVSGLNFDNSSKEIRSVYSIENEELVLIEPVKTTNLSLHEWLTNLEMIIKESLSSYLYDSLVELESIWNENCTFATALPLLAKSTNQVLILSAQVLWTKKIEQAINNDKASLETLLRELNNFLNILTSNIIIDDPHNGYPSNFLLTRKIENLIIESIHVKDILSKLINTNEPSINHFNWISQQRYYYDIHENDFLSRLYVKQGHTVFKYGFDYIGASTRLIHTPLVETGFVALTEALNQRLGGSFIGPAGTGKTESIKSLGQNLGRMVLVFCCDESFDYQSVSRILVGICRVGAWACFDEFNRLDESMLSAVSTQIEKIEDNLQKNDGSLVQLIDTQFSVNPDSGIFITSNPNYSGRSELPDNLKNKYRTVTIMKPETLKIAEVLLISKGFTNGSELSKKIVPFFETLGEKCSNQSHYDFGLRALKSTLINCGLLKSSIHEIENSNSVEIESVTVVKSLFNVVLPKLVPEDETIFEEAIKVFGDYNNILSTDKEFVHHLEEIAKEECISIDDSWVKKCLQINEIQKSNHGFMLVGNAGSGKTTFFNSVIAANNRSTSVENIVYRIDPKILGKDTLYGSLDYATRDWKDGIFTSILRRVEANLKGEQQANIWIVFDGDVDPNWVENLNSVLDDNKLLSLPNGERIMLSKNIKIVFEVENLNHATLATVSRCGIVWIGDGLVTDSAYYNNFLSRYYKPMKFEDLDLEQISNSDISLLNIQQKYFDLVKTVLPYKQLIQLVDESSKFSHIMEYNRECYLDSIFAFLEIYFKRLVEYTSKNVSFAFEDFTKYVGKCYILSLVWGLTGDCCVEDREKFLEVILNCDKVSKFKDGYSDSLLFSEVSLPDCSWVSLESKVPEMIIESHMVVQPEIIIPTIDTTKHEELLSSLLNEHRNLVLCGPPGSGKSMTLMAALRKSSEFSVASLNLSKDSSPELILKTLEQHCVYKKSASGTLMLPAITGKWLVLFCDEINLPSLDEYGTQSTISFLRQISENHGFWHPKSGIWITIENFQFVGACNPPTDPGRNALSLRFLQHCSVFMVDYPSNKSLDHIYTTFNHGVLKNIPDLRGFVQPLTEAMITVYNSSRAKFNTAQKAHYIYSPRELTRWVRGIYEAIKPLNELPLLGLIRLWGHEGLRLFSDRLSEEEDRTWTYNLIKETALKSFPHVDVSEALRQPILYSDWLSHEYLSVDDEELKNFVNERLRVFNEEEINASIVLYQDLLDHILRIDRVLKNPQGHLILVGLSGSGKTSITKFVAWINGIHVFQLSVSSSYTLADFDNTLRRLLKKAGVNGEKVCFIVDESTILDPTFLERMNTLLANAEVPGLYEGEDFNSLMSACAEASQSQNLYLGTDEELYQWFIHEVAQNFHVVFTISDPYMDGSPQIISSPALYNRCVINWMGDWSDKSFVTVTKRLLNTLPLTNYNYTIPETFKKFISDDVLSFTDVLIDCFVYFHGILNERMDSKYRSNVSPTDYMNFINNFIKMFNDKEAELQDFQHHINVGLDKLRDTVLEVKHLKETLISKKEMLAFKDKEARLMLDKMITDQNEAERKQEASFEIQKLLESQNIEIEARKQVVLEDLDEVEPLIEEAQNGVKNIKKQHLNELRALSNPPDAIKMTLEAVCIMLGYDTPTWRDVQMVIRGDDFIASIVNFDGQKELTKEVLDYMDEVYLSRPNFTFEAVNRASKACGPLLLKV</sequence>
<comment type="caution">
    <text evidence="1">The sequence shown here is derived from an EMBL/GenBank/DDBJ whole genome shotgun (WGS) entry which is preliminary data.</text>
</comment>
<protein>
    <submittedName>
        <fullName evidence="1">Unnamed protein product</fullName>
    </submittedName>
</protein>
<name>A0ACB5TEG2_CANBO</name>
<dbReference type="Proteomes" id="UP001165101">
    <property type="component" value="Unassembled WGS sequence"/>
</dbReference>
<proteinExistence type="predicted"/>
<organism evidence="1 2">
    <name type="scientific">Candida boidinii</name>
    <name type="common">Yeast</name>
    <dbReference type="NCBI Taxonomy" id="5477"/>
    <lineage>
        <taxon>Eukaryota</taxon>
        <taxon>Fungi</taxon>
        <taxon>Dikarya</taxon>
        <taxon>Ascomycota</taxon>
        <taxon>Saccharomycotina</taxon>
        <taxon>Pichiomycetes</taxon>
        <taxon>Pichiales</taxon>
        <taxon>Pichiaceae</taxon>
        <taxon>Ogataea</taxon>
        <taxon>Ogataea/Candida clade</taxon>
    </lineage>
</organism>
<gene>
    <name evidence="1" type="ORF">Cboi01_000007500</name>
</gene>
<dbReference type="EMBL" id="BSXV01000016">
    <property type="protein sequence ID" value="GME86896.1"/>
    <property type="molecule type" value="Genomic_DNA"/>
</dbReference>
<evidence type="ECO:0000313" key="2">
    <source>
        <dbReference type="Proteomes" id="UP001165101"/>
    </source>
</evidence>
<evidence type="ECO:0000313" key="1">
    <source>
        <dbReference type="EMBL" id="GME86896.1"/>
    </source>
</evidence>